<dbReference type="InterPro" id="IPR011006">
    <property type="entry name" value="CheY-like_superfamily"/>
</dbReference>
<dbReference type="Gene3D" id="3.40.50.2300">
    <property type="match status" value="1"/>
</dbReference>
<dbReference type="InterPro" id="IPR005561">
    <property type="entry name" value="ANTAR"/>
</dbReference>
<sequence>MARFRLKNLRDTVVAVVHPPDGDGKMIIEQLGRIGCRNALIWPPPEKLPVKFDVAFVGLFFDHQERIKAMLKRSEKPSPTIIGVVNYENPAMLELLLDVNATAATSKPVKSFGVLTNLVVARTIWQQQIEDKEHITRLEQRIRGHKTVAKAKLILMEMHNLSEIDAHKVLREQAMAKRISIYDMAQAIINASELLSVKRSDV</sequence>
<proteinExistence type="predicted"/>
<dbReference type="RefSeq" id="WP_013962705.1">
    <property type="nucleotide sequence ID" value="NC_015730.1"/>
</dbReference>
<dbReference type="Gene3D" id="1.10.10.10">
    <property type="entry name" value="Winged helix-like DNA-binding domain superfamily/Winged helix DNA-binding domain"/>
    <property type="match status" value="1"/>
</dbReference>
<evidence type="ECO:0000259" key="1">
    <source>
        <dbReference type="PROSITE" id="PS50921"/>
    </source>
</evidence>
<dbReference type="HOGENOM" id="CLU_108803_1_0_5"/>
<gene>
    <name evidence="2" type="primary">amiR</name>
    <name evidence="2" type="ordered locus">RLO149_c028300</name>
</gene>
<evidence type="ECO:0000313" key="2">
    <source>
        <dbReference type="EMBL" id="AEI94790.1"/>
    </source>
</evidence>
<dbReference type="GO" id="GO:0003723">
    <property type="term" value="F:RNA binding"/>
    <property type="evidence" value="ECO:0007669"/>
    <property type="project" value="InterPro"/>
</dbReference>
<dbReference type="eggNOG" id="COG3707">
    <property type="taxonomic scope" value="Bacteria"/>
</dbReference>
<dbReference type="KEGG" id="rli:RLO149_c028300"/>
<dbReference type="Pfam" id="PF21332">
    <property type="entry name" value="AmiR_N"/>
    <property type="match status" value="1"/>
</dbReference>
<dbReference type="STRING" id="391595.RLO149_c028300"/>
<reference evidence="2 3" key="1">
    <citation type="journal article" date="2011" name="BMC Genomics">
        <title>Comparative genome analysis and genome-guided physiological analysis of Roseobacter litoralis.</title>
        <authorList>
            <person name="Kalhoefer D."/>
            <person name="Thole S."/>
            <person name="Voget S."/>
            <person name="Lehmann R."/>
            <person name="Liesegang H."/>
            <person name="Wollher A."/>
            <person name="Daniel R."/>
            <person name="Simon M."/>
            <person name="Brinkhoff T."/>
        </authorList>
    </citation>
    <scope>NUCLEOTIDE SEQUENCE [LARGE SCALE GENOMIC DNA]</scope>
    <source>
        <strain evidence="3">ATCC 49566 / DSM 6996 / JCM 21268 / NBRC 15278 / OCh 149</strain>
    </source>
</reference>
<accession>F7ZG59</accession>
<dbReference type="InterPro" id="IPR036388">
    <property type="entry name" value="WH-like_DNA-bd_sf"/>
</dbReference>
<feature type="domain" description="ANTAR" evidence="1">
    <location>
        <begin position="128"/>
        <end position="189"/>
    </location>
</feature>
<dbReference type="InterPro" id="IPR049021">
    <property type="entry name" value="AmiR_N"/>
</dbReference>
<dbReference type="EMBL" id="CP002623">
    <property type="protein sequence ID" value="AEI94790.1"/>
    <property type="molecule type" value="Genomic_DNA"/>
</dbReference>
<keyword evidence="3" id="KW-1185">Reference proteome</keyword>
<protein>
    <submittedName>
        <fullName evidence="2">Aliphatic amidase regulator</fullName>
    </submittedName>
</protein>
<organism evidence="2 3">
    <name type="scientific">Roseobacter litoralis (strain ATCC 49566 / DSM 6996 / JCM 21268 / NBRC 15278 / OCh 149)</name>
    <dbReference type="NCBI Taxonomy" id="391595"/>
    <lineage>
        <taxon>Bacteria</taxon>
        <taxon>Pseudomonadati</taxon>
        <taxon>Pseudomonadota</taxon>
        <taxon>Alphaproteobacteria</taxon>
        <taxon>Rhodobacterales</taxon>
        <taxon>Roseobacteraceae</taxon>
        <taxon>Roseobacter</taxon>
    </lineage>
</organism>
<dbReference type="PIRSF" id="PIRSF036382">
    <property type="entry name" value="RR_antiterm"/>
    <property type="match status" value="1"/>
</dbReference>
<dbReference type="Proteomes" id="UP000001353">
    <property type="component" value="Chromosome"/>
</dbReference>
<dbReference type="AlphaFoldDB" id="F7ZG59"/>
<dbReference type="SMART" id="SM01012">
    <property type="entry name" value="ANTAR"/>
    <property type="match status" value="1"/>
</dbReference>
<dbReference type="PROSITE" id="PS50921">
    <property type="entry name" value="ANTAR"/>
    <property type="match status" value="1"/>
</dbReference>
<evidence type="ECO:0000313" key="3">
    <source>
        <dbReference type="Proteomes" id="UP000001353"/>
    </source>
</evidence>
<name>F7ZG59_ROSLO</name>
<dbReference type="Pfam" id="PF03861">
    <property type="entry name" value="ANTAR"/>
    <property type="match status" value="1"/>
</dbReference>
<dbReference type="SUPFAM" id="SSF52172">
    <property type="entry name" value="CheY-like"/>
    <property type="match status" value="1"/>
</dbReference>
<dbReference type="InterPro" id="IPR008327">
    <property type="entry name" value="Sig_transdc_resp-reg_antiterm"/>
</dbReference>
<dbReference type="OrthoDB" id="7366028at2"/>